<dbReference type="GO" id="GO:0006511">
    <property type="term" value="P:ubiquitin-dependent protein catabolic process"/>
    <property type="evidence" value="ECO:0007669"/>
    <property type="project" value="TreeGrafter"/>
</dbReference>
<evidence type="ECO:0000259" key="2">
    <source>
        <dbReference type="Pfam" id="PF13229"/>
    </source>
</evidence>
<organism evidence="3 4">
    <name type="scientific">Streptomyces gardneri</name>
    <dbReference type="NCBI Taxonomy" id="66892"/>
    <lineage>
        <taxon>Bacteria</taxon>
        <taxon>Bacillati</taxon>
        <taxon>Actinomycetota</taxon>
        <taxon>Actinomycetes</taxon>
        <taxon>Kitasatosporales</taxon>
        <taxon>Streptomycetaceae</taxon>
        <taxon>Streptomyces</taxon>
    </lineage>
</organism>
<dbReference type="PANTHER" id="PTHR22990:SF15">
    <property type="entry name" value="F-BOX ONLY PROTEIN 10"/>
    <property type="match status" value="1"/>
</dbReference>
<dbReference type="InterPro" id="IPR051550">
    <property type="entry name" value="SCF-Subunits/Alg-Epimerases"/>
</dbReference>
<feature type="domain" description="Right handed beta helix" evidence="2">
    <location>
        <begin position="208"/>
        <end position="324"/>
    </location>
</feature>
<name>A0A4Y3RLQ6_9ACTN</name>
<evidence type="ECO:0000256" key="1">
    <source>
        <dbReference type="ARBA" id="ARBA00022737"/>
    </source>
</evidence>
<dbReference type="InterPro" id="IPR006626">
    <property type="entry name" value="PbH1"/>
</dbReference>
<dbReference type="Pfam" id="PF13229">
    <property type="entry name" value="Beta_helix"/>
    <property type="match status" value="2"/>
</dbReference>
<evidence type="ECO:0000313" key="3">
    <source>
        <dbReference type="EMBL" id="GEB58622.1"/>
    </source>
</evidence>
<dbReference type="SMART" id="SM00710">
    <property type="entry name" value="PbH1"/>
    <property type="match status" value="8"/>
</dbReference>
<dbReference type="Proteomes" id="UP000315226">
    <property type="component" value="Unassembled WGS sequence"/>
</dbReference>
<dbReference type="AlphaFoldDB" id="A0A4Y3RLQ6"/>
<reference evidence="3 4" key="1">
    <citation type="submission" date="2019-06" db="EMBL/GenBank/DDBJ databases">
        <title>Whole genome shotgun sequence of Streptomyces gardneri NBRC 12865.</title>
        <authorList>
            <person name="Hosoyama A."/>
            <person name="Uohara A."/>
            <person name="Ohji S."/>
            <person name="Ichikawa N."/>
        </authorList>
    </citation>
    <scope>NUCLEOTIDE SEQUENCE [LARGE SCALE GENOMIC DNA]</scope>
    <source>
        <strain evidence="3 4">NBRC 12865</strain>
    </source>
</reference>
<gene>
    <name evidence="3" type="ORF">SGA01_42270</name>
</gene>
<evidence type="ECO:0000313" key="4">
    <source>
        <dbReference type="Proteomes" id="UP000315226"/>
    </source>
</evidence>
<dbReference type="InterPro" id="IPR039448">
    <property type="entry name" value="Beta_helix"/>
</dbReference>
<dbReference type="EMBL" id="BJMN01000027">
    <property type="protein sequence ID" value="GEB58622.1"/>
    <property type="molecule type" value="Genomic_DNA"/>
</dbReference>
<sequence>MVARYVVSPRGGRRTYPDITSALRAAEVRGRPALIEIAPGHYEEALTVRGEVRLAAAEGPGSVLVSRPRGAVLDAFGAVSVHGLTLAGRDAGVDIVGCHTGTLTLDRTEVRAHDGVAVHARPRTSVTLRDSVVLYGRTVFTGSAGLVERCRFTDAADNAIAAIEGARVTVRGSRIEGSRIHGVRVCDAYAEVVGCELTGTGKAALVADTRGELAVAECAISAVHAEGIMFVEQSRGSVDRTRVTDALHGIVTKSGAGPVVRGSVFADCRDTGINVQDAGLGTFEHCRVLGARNVAVFSTKGGAPEVRDCRVEGGNVGVAVTEGGRGRFTRVAAEDLTGTALRVYDEGGAVFSQVRVERCPAGLEARGNGGTTAEVTDAVFRDIGLGAVAIDGQSRVTLRNVTAERGGMVGFAVAGEALLQITDSRATEVGSGGIGALGSGRLVARNVTVTGSEGLGLFGTGSAYLDVVDSTFTDCAVAGASFDEKAAGRLAGCTVDSTDGASGTGAVAVRHNGLVDLTSLRTSLPVVRHKEKPATPPQILQVFNGPVFNGPVHDVQLAWNNGHVVQQQTEGDSTHP</sequence>
<dbReference type="OrthoDB" id="3756333at2"/>
<dbReference type="Gene3D" id="2.160.20.10">
    <property type="entry name" value="Single-stranded right-handed beta-helix, Pectin lyase-like"/>
    <property type="match status" value="2"/>
</dbReference>
<proteinExistence type="predicted"/>
<dbReference type="PANTHER" id="PTHR22990">
    <property type="entry name" value="F-BOX ONLY PROTEIN"/>
    <property type="match status" value="1"/>
</dbReference>
<dbReference type="RefSeq" id="WP_141297954.1">
    <property type="nucleotide sequence ID" value="NZ_BJMN01000027.1"/>
</dbReference>
<keyword evidence="4" id="KW-1185">Reference proteome</keyword>
<accession>A0A4Y3RLQ6</accession>
<feature type="domain" description="Right handed beta helix" evidence="2">
    <location>
        <begin position="367"/>
        <end position="500"/>
    </location>
</feature>
<protein>
    <recommendedName>
        <fullName evidence="2">Right handed beta helix domain-containing protein</fullName>
    </recommendedName>
</protein>
<dbReference type="InterPro" id="IPR011050">
    <property type="entry name" value="Pectin_lyase_fold/virulence"/>
</dbReference>
<dbReference type="SUPFAM" id="SSF51126">
    <property type="entry name" value="Pectin lyase-like"/>
    <property type="match status" value="3"/>
</dbReference>
<dbReference type="InterPro" id="IPR012334">
    <property type="entry name" value="Pectin_lyas_fold"/>
</dbReference>
<comment type="caution">
    <text evidence="3">The sequence shown here is derived from an EMBL/GenBank/DDBJ whole genome shotgun (WGS) entry which is preliminary data.</text>
</comment>
<keyword evidence="1" id="KW-0677">Repeat</keyword>